<protein>
    <submittedName>
        <fullName evidence="2">Transketolase</fullName>
    </submittedName>
</protein>
<dbReference type="PANTHER" id="PTHR43825:SF5">
    <property type="entry name" value="HYPOTHETICAL TRANSKETOLASE FAMILY PROTEIN"/>
    <property type="match status" value="1"/>
</dbReference>
<name>A0A367S163_NOSPU</name>
<organism evidence="2 3">
    <name type="scientific">Nostoc punctiforme NIES-2108</name>
    <dbReference type="NCBI Taxonomy" id="1356359"/>
    <lineage>
        <taxon>Bacteria</taxon>
        <taxon>Bacillati</taxon>
        <taxon>Cyanobacteriota</taxon>
        <taxon>Cyanophyceae</taxon>
        <taxon>Nostocales</taxon>
        <taxon>Nostocaceae</taxon>
        <taxon>Nostoc</taxon>
    </lineage>
</organism>
<reference evidence="2 3" key="1">
    <citation type="submission" date="2016-04" db="EMBL/GenBank/DDBJ databases">
        <authorList>
            <person name="Evans L.H."/>
            <person name="Alamgir A."/>
            <person name="Owens N."/>
            <person name="Weber N.D."/>
            <person name="Virtaneva K."/>
            <person name="Barbian K."/>
            <person name="Babar A."/>
            <person name="Rosenke K."/>
        </authorList>
    </citation>
    <scope>NUCLEOTIDE SEQUENCE [LARGE SCALE GENOMIC DNA]</scope>
    <source>
        <strain evidence="2">NIES-2108</strain>
    </source>
</reference>
<evidence type="ECO:0000259" key="1">
    <source>
        <dbReference type="SMART" id="SM00861"/>
    </source>
</evidence>
<dbReference type="Gene3D" id="3.40.50.920">
    <property type="match status" value="1"/>
</dbReference>
<dbReference type="PANTHER" id="PTHR43825">
    <property type="entry name" value="PYRUVATE DEHYDROGENASE E1 COMPONENT"/>
    <property type="match status" value="1"/>
</dbReference>
<evidence type="ECO:0000313" key="2">
    <source>
        <dbReference type="EMBL" id="RCJ41713.1"/>
    </source>
</evidence>
<feature type="domain" description="Transketolase-like pyrimidine-binding" evidence="1">
    <location>
        <begin position="1"/>
        <end position="162"/>
    </location>
</feature>
<dbReference type="SMART" id="SM00861">
    <property type="entry name" value="Transket_pyr"/>
    <property type="match status" value="1"/>
</dbReference>
<dbReference type="Pfam" id="PF02779">
    <property type="entry name" value="Transket_pyr"/>
    <property type="match status" value="1"/>
</dbReference>
<dbReference type="Proteomes" id="UP000252085">
    <property type="component" value="Unassembled WGS sequence"/>
</dbReference>
<proteinExistence type="predicted"/>
<dbReference type="SUPFAM" id="SSF52922">
    <property type="entry name" value="TK C-terminal domain-like"/>
    <property type="match status" value="1"/>
</dbReference>
<dbReference type="EMBL" id="LXQE01000029">
    <property type="protein sequence ID" value="RCJ41713.1"/>
    <property type="molecule type" value="Genomic_DNA"/>
</dbReference>
<dbReference type="AlphaFoldDB" id="A0A367S163"/>
<dbReference type="SUPFAM" id="SSF52518">
    <property type="entry name" value="Thiamin diphosphate-binding fold (THDP-binding)"/>
    <property type="match status" value="1"/>
</dbReference>
<dbReference type="Gene3D" id="3.40.50.970">
    <property type="match status" value="1"/>
</dbReference>
<dbReference type="InterPro" id="IPR051157">
    <property type="entry name" value="PDH/Transketolase"/>
</dbReference>
<gene>
    <name evidence="2" type="ORF">A6769_02075</name>
</gene>
<dbReference type="InterPro" id="IPR029061">
    <property type="entry name" value="THDP-binding"/>
</dbReference>
<dbReference type="InterPro" id="IPR009014">
    <property type="entry name" value="Transketo_C/PFOR_II"/>
</dbReference>
<sequence length="318" mass="35165">MRNIFCETLVKCAANPKLVFLSGDLGYKALEPLQESLGERFINAGVAEQNMVSAAAGLAQEGFQPWVYSIAPFVYARPFEQIRNDVCMHDLPVRLVGNGGGYGYGVMGATHHALEDYGTMLCLSNMHVFVPAFAADVPEIINQLTNFEHPAYLRLGRCEKPKDLELPKYSSWRRLMRGKGATILVVGPLAGSILEAAKQLSECDRPDIWVLTELPIEAAKIPKDFLDDLQKSRHLFVVEEHVAQGSVGQIIAHCLLKMNCAPPQFTHRHALGYISGLYGSQNFHRQECGLDAANLVRELKRNTRLSYPARGGLKQTSG</sequence>
<dbReference type="CDD" id="cd07033">
    <property type="entry name" value="TPP_PYR_DXS_TK_like"/>
    <property type="match status" value="1"/>
</dbReference>
<accession>A0A367S163</accession>
<comment type="caution">
    <text evidence="2">The sequence shown here is derived from an EMBL/GenBank/DDBJ whole genome shotgun (WGS) entry which is preliminary data.</text>
</comment>
<evidence type="ECO:0000313" key="3">
    <source>
        <dbReference type="Proteomes" id="UP000252085"/>
    </source>
</evidence>
<dbReference type="InterPro" id="IPR005475">
    <property type="entry name" value="Transketolase-like_Pyr-bd"/>
</dbReference>